<reference evidence="1" key="3">
    <citation type="submission" date="2019-06" db="EMBL/GenBank/DDBJ databases">
        <authorList>
            <person name="Poynton C."/>
            <person name="Hasenbein S."/>
            <person name="Benoit J.B."/>
            <person name="Sepulveda M.S."/>
            <person name="Poelchau M.F."/>
            <person name="Murali S.C."/>
            <person name="Chen S."/>
            <person name="Glastad K.M."/>
            <person name="Werren J.H."/>
            <person name="Vineis J.H."/>
            <person name="Bowen J.L."/>
            <person name="Friedrich M."/>
            <person name="Jones J."/>
            <person name="Robertson H.M."/>
            <person name="Feyereisen R."/>
            <person name="Mechler-Hickson A."/>
            <person name="Mathers N."/>
            <person name="Lee C.E."/>
            <person name="Colbourne J.K."/>
            <person name="Biales A."/>
            <person name="Johnston J.S."/>
            <person name="Wellborn G.A."/>
            <person name="Rosendale A.J."/>
            <person name="Cridge A.G."/>
            <person name="Munoz-Torres M.C."/>
            <person name="Bain P.A."/>
            <person name="Manny A.R."/>
            <person name="Major K.M."/>
            <person name="Lambert F.N."/>
            <person name="Vulpe C.D."/>
            <person name="Tuck P."/>
            <person name="Blalock B.J."/>
            <person name="Lin Y.-Y."/>
            <person name="Smith M.E."/>
            <person name="Ochoa-Acuna H."/>
            <person name="Chen M.-J.M."/>
            <person name="Childers C.P."/>
            <person name="Qu J."/>
            <person name="Dugan S."/>
            <person name="Lee S.L."/>
            <person name="Chao H."/>
            <person name="Dinh H."/>
            <person name="Han Y."/>
            <person name="Doddapaneni H."/>
            <person name="Worley K.C."/>
            <person name="Muzny D.M."/>
            <person name="Gibbs R.A."/>
            <person name="Richards S."/>
        </authorList>
    </citation>
    <scope>NUCLEOTIDE SEQUENCE</scope>
    <source>
        <strain evidence="1">HAZT.00-mixed</strain>
        <tissue evidence="1">Whole organism</tissue>
    </source>
</reference>
<evidence type="ECO:0000313" key="1">
    <source>
        <dbReference type="EMBL" id="KAA0191881.1"/>
    </source>
</evidence>
<dbReference type="SUPFAM" id="SSF49785">
    <property type="entry name" value="Galactose-binding domain-like"/>
    <property type="match status" value="1"/>
</dbReference>
<dbReference type="EMBL" id="JQDR03012026">
    <property type="protein sequence ID" value="KAA0191881.1"/>
    <property type="molecule type" value="Genomic_DNA"/>
</dbReference>
<protein>
    <recommendedName>
        <fullName evidence="2">F5/8 type C domain-containing protein</fullName>
    </recommendedName>
</protein>
<accession>A0A6A0GYF9</accession>
<organism evidence="1">
    <name type="scientific">Hyalella azteca</name>
    <name type="common">Amphipod</name>
    <dbReference type="NCBI Taxonomy" id="294128"/>
    <lineage>
        <taxon>Eukaryota</taxon>
        <taxon>Metazoa</taxon>
        <taxon>Ecdysozoa</taxon>
        <taxon>Arthropoda</taxon>
        <taxon>Crustacea</taxon>
        <taxon>Multicrustacea</taxon>
        <taxon>Malacostraca</taxon>
        <taxon>Eumalacostraca</taxon>
        <taxon>Peracarida</taxon>
        <taxon>Amphipoda</taxon>
        <taxon>Senticaudata</taxon>
        <taxon>Talitrida</taxon>
        <taxon>Talitroidea</taxon>
        <taxon>Hyalellidae</taxon>
        <taxon>Hyalella</taxon>
    </lineage>
</organism>
<comment type="caution">
    <text evidence="1">The sequence shown here is derived from an EMBL/GenBank/DDBJ whole genome shotgun (WGS) entry which is preliminary data.</text>
</comment>
<dbReference type="Proteomes" id="UP000711488">
    <property type="component" value="Unassembled WGS sequence"/>
</dbReference>
<dbReference type="AlphaFoldDB" id="A0A6A0GYF9"/>
<reference evidence="1" key="2">
    <citation type="journal article" date="2018" name="Environ. Sci. Technol.">
        <title>The Toxicogenome of Hyalella azteca: A Model for Sediment Ecotoxicology and Evolutionary Toxicology.</title>
        <authorList>
            <person name="Poynton H.C."/>
            <person name="Hasenbein S."/>
            <person name="Benoit J.B."/>
            <person name="Sepulveda M.S."/>
            <person name="Poelchau M.F."/>
            <person name="Hughes D.S.T."/>
            <person name="Murali S.C."/>
            <person name="Chen S."/>
            <person name="Glastad K.M."/>
            <person name="Goodisman M.A.D."/>
            <person name="Werren J.H."/>
            <person name="Vineis J.H."/>
            <person name="Bowen J.L."/>
            <person name="Friedrich M."/>
            <person name="Jones J."/>
            <person name="Robertson H.M."/>
            <person name="Feyereisen R."/>
            <person name="Mechler-Hickson A."/>
            <person name="Mathers N."/>
            <person name="Lee C.E."/>
            <person name="Colbourne J.K."/>
            <person name="Biales A."/>
            <person name="Johnston J.S."/>
            <person name="Wellborn G.A."/>
            <person name="Rosendale A.J."/>
            <person name="Cridge A.G."/>
            <person name="Munoz-Torres M.C."/>
            <person name="Bain P.A."/>
            <person name="Manny A.R."/>
            <person name="Major K.M."/>
            <person name="Lambert F.N."/>
            <person name="Vulpe C.D."/>
            <person name="Tuck P."/>
            <person name="Blalock B.J."/>
            <person name="Lin Y.Y."/>
            <person name="Smith M.E."/>
            <person name="Ochoa-Acuna H."/>
            <person name="Chen M.M."/>
            <person name="Childers C.P."/>
            <person name="Qu J."/>
            <person name="Dugan S."/>
            <person name="Lee S.L."/>
            <person name="Chao H."/>
            <person name="Dinh H."/>
            <person name="Han Y."/>
            <person name="Doddapaneni H."/>
            <person name="Worley K.C."/>
            <person name="Muzny D.M."/>
            <person name="Gibbs R.A."/>
            <person name="Richards S."/>
        </authorList>
    </citation>
    <scope>NUCLEOTIDE SEQUENCE</scope>
    <source>
        <strain evidence="1">HAZT.00-mixed</strain>
        <tissue evidence="1">Whole organism</tissue>
    </source>
</reference>
<evidence type="ECO:0008006" key="2">
    <source>
        <dbReference type="Google" id="ProtNLM"/>
    </source>
</evidence>
<gene>
    <name evidence="1" type="ORF">HAZT_HAZT002061</name>
</gene>
<name>A0A6A0GYF9_HYAAZ</name>
<dbReference type="Gene3D" id="2.60.120.260">
    <property type="entry name" value="Galactose-binding domain-like"/>
    <property type="match status" value="1"/>
</dbReference>
<proteinExistence type="predicted"/>
<dbReference type="OrthoDB" id="10250488at2759"/>
<reference evidence="1" key="1">
    <citation type="submission" date="2014-08" db="EMBL/GenBank/DDBJ databases">
        <authorList>
            <person name="Murali S."/>
            <person name="Richards S."/>
            <person name="Bandaranaike D."/>
            <person name="Bellair M."/>
            <person name="Blankenburg K."/>
            <person name="Chao H."/>
            <person name="Dinh H."/>
            <person name="Doddapaneni H."/>
            <person name="Dugan-Rocha S."/>
            <person name="Elkadiri S."/>
            <person name="Gnanaolivu R."/>
            <person name="Hughes D."/>
            <person name="Lee S."/>
            <person name="Li M."/>
            <person name="Ming W."/>
            <person name="Munidasa M."/>
            <person name="Muniz J."/>
            <person name="Nguyen L."/>
            <person name="Osuji N."/>
            <person name="Pu L.-L."/>
            <person name="Puazo M."/>
            <person name="Skinner E."/>
            <person name="Qu C."/>
            <person name="Quiroz J."/>
            <person name="Raj R."/>
            <person name="Weissenberger G."/>
            <person name="Xin Y."/>
            <person name="Zou X."/>
            <person name="Han Y."/>
            <person name="Worley K."/>
            <person name="Muzny D."/>
            <person name="Gibbs R."/>
        </authorList>
    </citation>
    <scope>NUCLEOTIDE SEQUENCE</scope>
    <source>
        <strain evidence="1">HAZT.00-mixed</strain>
        <tissue evidence="1">Whole organism</tissue>
    </source>
</reference>
<sequence>MLSISMMTSLIPSSECRVSSVLQRNVKEVGKQFMFDNNPSTCWNSDQGSPQWVAFKWTEKVIPISILATFQREFLLLQGGFCGGRDTAIQVWNDDTEKWAELCPWYLEDSGSEQQLLLPAGVLTSRLRLFFPSSTDFFGRIIMYKLEVSGSKS</sequence>
<dbReference type="InterPro" id="IPR008979">
    <property type="entry name" value="Galactose-bd-like_sf"/>
</dbReference>